<sequence>KSSSLVSDHVTISHTRSAPTVLDNRGLHRRTSIASTQQSILITICVASCTFHSNYYIEK</sequence>
<dbReference type="Proteomes" id="UP000054359">
    <property type="component" value="Unassembled WGS sequence"/>
</dbReference>
<feature type="non-terminal residue" evidence="1">
    <location>
        <position position="59"/>
    </location>
</feature>
<reference evidence="1 2" key="1">
    <citation type="submission" date="2013-11" db="EMBL/GenBank/DDBJ databases">
        <title>Genome sequencing of Stegodyphus mimosarum.</title>
        <authorList>
            <person name="Bechsgaard J."/>
        </authorList>
    </citation>
    <scope>NUCLEOTIDE SEQUENCE [LARGE SCALE GENOMIC DNA]</scope>
</reference>
<feature type="non-terminal residue" evidence="1">
    <location>
        <position position="1"/>
    </location>
</feature>
<dbReference type="EMBL" id="KK119144">
    <property type="protein sequence ID" value="KFM74870.1"/>
    <property type="molecule type" value="Genomic_DNA"/>
</dbReference>
<dbReference type="AlphaFoldDB" id="A0A087UBY1"/>
<keyword evidence="2" id="KW-1185">Reference proteome</keyword>
<name>A0A087UBY1_STEMI</name>
<evidence type="ECO:0000313" key="2">
    <source>
        <dbReference type="Proteomes" id="UP000054359"/>
    </source>
</evidence>
<proteinExistence type="predicted"/>
<protein>
    <submittedName>
        <fullName evidence="1">Uncharacterized protein</fullName>
    </submittedName>
</protein>
<gene>
    <name evidence="1" type="ORF">X975_11743</name>
</gene>
<organism evidence="1 2">
    <name type="scientific">Stegodyphus mimosarum</name>
    <name type="common">African social velvet spider</name>
    <dbReference type="NCBI Taxonomy" id="407821"/>
    <lineage>
        <taxon>Eukaryota</taxon>
        <taxon>Metazoa</taxon>
        <taxon>Ecdysozoa</taxon>
        <taxon>Arthropoda</taxon>
        <taxon>Chelicerata</taxon>
        <taxon>Arachnida</taxon>
        <taxon>Araneae</taxon>
        <taxon>Araneomorphae</taxon>
        <taxon>Entelegynae</taxon>
        <taxon>Eresoidea</taxon>
        <taxon>Eresidae</taxon>
        <taxon>Stegodyphus</taxon>
    </lineage>
</organism>
<accession>A0A087UBY1</accession>
<evidence type="ECO:0000313" key="1">
    <source>
        <dbReference type="EMBL" id="KFM74870.1"/>
    </source>
</evidence>